<comment type="caution">
    <text evidence="2">The sequence shown here is derived from an EMBL/GenBank/DDBJ whole genome shotgun (WGS) entry which is preliminary data.</text>
</comment>
<gene>
    <name evidence="2" type="ORF">KEM10_10030</name>
</gene>
<name>A0ABS5JUP1_9BACT</name>
<protein>
    <submittedName>
        <fullName evidence="2">Uncharacterized protein</fullName>
    </submittedName>
</protein>
<reference evidence="2 3" key="1">
    <citation type="journal article" date="2015" name="Int. J. Syst. Evol. Microbiol.">
        <title>Carboxylicivirga linearis sp. nov., isolated from a sea cucumber culture pond.</title>
        <authorList>
            <person name="Wang F.Q."/>
            <person name="Zhou Y.X."/>
            <person name="Lin X.Z."/>
            <person name="Chen G.J."/>
            <person name="Du Z.J."/>
        </authorList>
    </citation>
    <scope>NUCLEOTIDE SEQUENCE [LARGE SCALE GENOMIC DNA]</scope>
    <source>
        <strain evidence="2 3">FB218</strain>
    </source>
</reference>
<evidence type="ECO:0000256" key="1">
    <source>
        <dbReference type="SAM" id="MobiDB-lite"/>
    </source>
</evidence>
<dbReference type="Proteomes" id="UP000708576">
    <property type="component" value="Unassembled WGS sequence"/>
</dbReference>
<proteinExistence type="predicted"/>
<organism evidence="2 3">
    <name type="scientific">Carboxylicivirga linearis</name>
    <dbReference type="NCBI Taxonomy" id="1628157"/>
    <lineage>
        <taxon>Bacteria</taxon>
        <taxon>Pseudomonadati</taxon>
        <taxon>Bacteroidota</taxon>
        <taxon>Bacteroidia</taxon>
        <taxon>Marinilabiliales</taxon>
        <taxon>Marinilabiliaceae</taxon>
        <taxon>Carboxylicivirga</taxon>
    </lineage>
</organism>
<keyword evidence="3" id="KW-1185">Reference proteome</keyword>
<dbReference type="EMBL" id="JAGUCO010000005">
    <property type="protein sequence ID" value="MBS2098616.1"/>
    <property type="molecule type" value="Genomic_DNA"/>
</dbReference>
<feature type="compositionally biased region" description="Low complexity" evidence="1">
    <location>
        <begin position="39"/>
        <end position="51"/>
    </location>
</feature>
<feature type="region of interest" description="Disordered" evidence="1">
    <location>
        <begin position="39"/>
        <end position="61"/>
    </location>
</feature>
<dbReference type="RefSeq" id="WP_212215848.1">
    <property type="nucleotide sequence ID" value="NZ_JAGUCO010000005.1"/>
</dbReference>
<evidence type="ECO:0000313" key="3">
    <source>
        <dbReference type="Proteomes" id="UP000708576"/>
    </source>
</evidence>
<sequence>MKRFGLLMLVAVFTSALSIGTFNVLKVQSKRITDTELVSSTSTSSQGAISSFNKQGDVVAPDSEDISVNETLDEGHFSSLQQAFYCCYHQQDYLKSFHTCFDNHPFSDIYRSSV</sequence>
<accession>A0ABS5JUP1</accession>
<evidence type="ECO:0000313" key="2">
    <source>
        <dbReference type="EMBL" id="MBS2098616.1"/>
    </source>
</evidence>